<dbReference type="EMBL" id="CP017818">
    <property type="protein sequence ID" value="APA09969.1"/>
    <property type="molecule type" value="Genomic_DNA"/>
</dbReference>
<keyword evidence="8" id="KW-0349">Heme</keyword>
<dbReference type="OrthoDB" id="1470350at2759"/>
<keyword evidence="3 8" id="KW-0479">Metal-binding</keyword>
<protein>
    <recommendedName>
        <fullName evidence="11">Cytochrome P450 alkane hydroxylase</fullName>
    </recommendedName>
</protein>
<reference evidence="10" key="1">
    <citation type="journal article" date="2017" name="Genome Biol. Evol.">
        <title>The complete genome sequence of the phytopathogenic fungus Sclerotinia sclerotiorum reveals insights into the genome architecture of broad host range pathogens.</title>
        <authorList>
            <person name="Derbyshire M."/>
            <person name="Denton-Giles M."/>
            <person name="Hegedus D."/>
            <person name="Seifbarghy S."/>
            <person name="Rollins J."/>
            <person name="van Kan J."/>
            <person name="Seidl M.F."/>
            <person name="Faino L."/>
            <person name="Mbengue M."/>
            <person name="Navaud O."/>
            <person name="Raffaele S."/>
            <person name="Hammond-Kosack K."/>
            <person name="Heard S."/>
            <person name="Oliver R."/>
        </authorList>
    </citation>
    <scope>NUCLEOTIDE SEQUENCE [LARGE SCALE GENOMIC DNA]</scope>
    <source>
        <strain evidence="10">ATCC 18683 / 1980 / Ss-1</strain>
    </source>
</reference>
<evidence type="ECO:0008006" key="11">
    <source>
        <dbReference type="Google" id="ProtNLM"/>
    </source>
</evidence>
<dbReference type="PRINTS" id="PR01239">
    <property type="entry name" value="EP450IICYP52"/>
</dbReference>
<evidence type="ECO:0000313" key="9">
    <source>
        <dbReference type="EMBL" id="APA09969.1"/>
    </source>
</evidence>
<evidence type="ECO:0000256" key="1">
    <source>
        <dbReference type="ARBA" id="ARBA00001971"/>
    </source>
</evidence>
<evidence type="ECO:0000256" key="5">
    <source>
        <dbReference type="ARBA" id="ARBA00023004"/>
    </source>
</evidence>
<name>A0A1D9Q507_SCLS1</name>
<dbReference type="InterPro" id="IPR036396">
    <property type="entry name" value="Cyt_P450_sf"/>
</dbReference>
<proteinExistence type="inferred from homology"/>
<keyword evidence="7 8" id="KW-0503">Monooxygenase</keyword>
<dbReference type="PROSITE" id="PS00086">
    <property type="entry name" value="CYTOCHROME_P450"/>
    <property type="match status" value="1"/>
</dbReference>
<comment type="similarity">
    <text evidence="2 8">Belongs to the cytochrome P450 family.</text>
</comment>
<keyword evidence="5 8" id="KW-0408">Iron</keyword>
<dbReference type="PANTHER" id="PTHR24287">
    <property type="entry name" value="P450, PUTATIVE (EUROFUNG)-RELATED"/>
    <property type="match status" value="1"/>
</dbReference>
<dbReference type="AlphaFoldDB" id="A0A1D9Q507"/>
<evidence type="ECO:0000256" key="6">
    <source>
        <dbReference type="ARBA" id="ARBA00023026"/>
    </source>
</evidence>
<keyword evidence="6" id="KW-0843">Virulence</keyword>
<evidence type="ECO:0000256" key="2">
    <source>
        <dbReference type="ARBA" id="ARBA00010617"/>
    </source>
</evidence>
<sequence>MTTSLFTLFLSSIVLSSIYWFWTKALAWSSRKKAGCSSPVKYKHLDPFFGFDLLSKKIQYTKAGNLLALDDELFAKYGKTLHTIFFGRNHWMTMDHLVIQTVAATEADKFGSAPSNRKPAWPLLGDGAFTTDGHIWKRSRELLQPVFSRSQVSQLSGLKSHMERFFERIPRDGSTIDIQPLAQGLFLDSSMEFIFGKSSGTLSPSEETVEAKQFSQDFDEGLRGMRKNYMTDKISWLVGPDKKWLAQCAKIHATLEGYIDDEIEIQRQSKLLGQPTETTDEPSAYKHILLKELVKKYPGNKTLIRNELMNVFFAARDSVGTVTSSMLFLLARSPESWEKLRKEVAAIPLKQELTFEFLKSLKYVQAVIDETLRLIHPVDRAWRTCLSTCVLPRGGGKWGNDPILLQPGDQIELIYGCMHKDKDIWGEDVSKFNPDRMVRFKHSWKFIPFSGGRRTCPAQQNAYTDMAFFLVRIVQEFKTIRNRDDCFEYVEEYVMTKSSRNGVKVAFPVD</sequence>
<evidence type="ECO:0000256" key="3">
    <source>
        <dbReference type="ARBA" id="ARBA00022723"/>
    </source>
</evidence>
<dbReference type="GO" id="GO:0005506">
    <property type="term" value="F:iron ion binding"/>
    <property type="evidence" value="ECO:0007669"/>
    <property type="project" value="InterPro"/>
</dbReference>
<dbReference type="InterPro" id="IPR047146">
    <property type="entry name" value="Cyt_P450_E_CYP52_fungi"/>
</dbReference>
<accession>A0A1D9Q507</accession>
<keyword evidence="4 8" id="KW-0560">Oxidoreductase</keyword>
<evidence type="ECO:0000256" key="4">
    <source>
        <dbReference type="ARBA" id="ARBA00023002"/>
    </source>
</evidence>
<dbReference type="GO" id="GO:0016712">
    <property type="term" value="F:oxidoreductase activity, acting on paired donors, with incorporation or reduction of molecular oxygen, reduced flavin or flavoprotein as one donor, and incorporation of one atom of oxygen"/>
    <property type="evidence" value="ECO:0007669"/>
    <property type="project" value="InterPro"/>
</dbReference>
<dbReference type="VEuPathDB" id="FungiDB:sscle_05g047390"/>
<evidence type="ECO:0000256" key="7">
    <source>
        <dbReference type="ARBA" id="ARBA00023033"/>
    </source>
</evidence>
<dbReference type="InterPro" id="IPR017972">
    <property type="entry name" value="Cyt_P450_CS"/>
</dbReference>
<dbReference type="SUPFAM" id="SSF48264">
    <property type="entry name" value="Cytochrome P450"/>
    <property type="match status" value="1"/>
</dbReference>
<evidence type="ECO:0000313" key="10">
    <source>
        <dbReference type="Proteomes" id="UP000177798"/>
    </source>
</evidence>
<evidence type="ECO:0000256" key="8">
    <source>
        <dbReference type="RuleBase" id="RU000461"/>
    </source>
</evidence>
<dbReference type="Proteomes" id="UP000177798">
    <property type="component" value="Chromosome 5"/>
</dbReference>
<gene>
    <name evidence="9" type="ORF">sscle_05g047390</name>
</gene>
<organism evidence="9 10">
    <name type="scientific">Sclerotinia sclerotiorum (strain ATCC 18683 / 1980 / Ss-1)</name>
    <name type="common">White mold</name>
    <name type="synonym">Whetzelinia sclerotiorum</name>
    <dbReference type="NCBI Taxonomy" id="665079"/>
    <lineage>
        <taxon>Eukaryota</taxon>
        <taxon>Fungi</taxon>
        <taxon>Dikarya</taxon>
        <taxon>Ascomycota</taxon>
        <taxon>Pezizomycotina</taxon>
        <taxon>Leotiomycetes</taxon>
        <taxon>Helotiales</taxon>
        <taxon>Sclerotiniaceae</taxon>
        <taxon>Sclerotinia</taxon>
    </lineage>
</organism>
<dbReference type="InterPro" id="IPR001128">
    <property type="entry name" value="Cyt_P450"/>
</dbReference>
<comment type="cofactor">
    <cofactor evidence="1">
        <name>heme</name>
        <dbReference type="ChEBI" id="CHEBI:30413"/>
    </cofactor>
</comment>
<dbReference type="Gene3D" id="1.10.630.10">
    <property type="entry name" value="Cytochrome P450"/>
    <property type="match status" value="1"/>
</dbReference>
<dbReference type="GO" id="GO:0020037">
    <property type="term" value="F:heme binding"/>
    <property type="evidence" value="ECO:0007669"/>
    <property type="project" value="InterPro"/>
</dbReference>
<dbReference type="InterPro" id="IPR002974">
    <property type="entry name" value="Cyt_P450_E_CYP52_ascomycetes"/>
</dbReference>
<dbReference type="Pfam" id="PF00067">
    <property type="entry name" value="p450"/>
    <property type="match status" value="1"/>
</dbReference>
<dbReference type="PANTHER" id="PTHR24287:SF17">
    <property type="entry name" value="P450, PUTATIVE (EUROFUNG)-RELATED"/>
    <property type="match status" value="1"/>
</dbReference>